<evidence type="ECO:0000256" key="1">
    <source>
        <dbReference type="SAM" id="MobiDB-lite"/>
    </source>
</evidence>
<dbReference type="OMA" id="QILATQC"/>
<gene>
    <name evidence="2" type="ORF">DGUA_6G003108</name>
</gene>
<accession>A0A3B0JP15</accession>
<organism evidence="2 3">
    <name type="scientific">Drosophila guanche</name>
    <name type="common">Fruit fly</name>
    <dbReference type="NCBI Taxonomy" id="7266"/>
    <lineage>
        <taxon>Eukaryota</taxon>
        <taxon>Metazoa</taxon>
        <taxon>Ecdysozoa</taxon>
        <taxon>Arthropoda</taxon>
        <taxon>Hexapoda</taxon>
        <taxon>Insecta</taxon>
        <taxon>Pterygota</taxon>
        <taxon>Neoptera</taxon>
        <taxon>Endopterygota</taxon>
        <taxon>Diptera</taxon>
        <taxon>Brachycera</taxon>
        <taxon>Muscomorpha</taxon>
        <taxon>Ephydroidea</taxon>
        <taxon>Drosophilidae</taxon>
        <taxon>Drosophila</taxon>
        <taxon>Sophophora</taxon>
    </lineage>
</organism>
<dbReference type="Proteomes" id="UP000268350">
    <property type="component" value="Unassembled WGS sequence"/>
</dbReference>
<sequence length="349" mass="39219">MPEKSSQNIKTFSKIVQESADSTAMEHGTTPSPSILRLSHNASDGDSKCASAPCLVVPVRQKSLGAFMHLQSESRREIGSAVTPGISYAAAVENVVAAQQMANIKMAIPPRVKKQQKPAKANRRAAIDSNFTIFDEEPKPHLVMLYNKETPHVAKKKPIAERKTVQEVQQKKSQKKQIAKVVPKLLKKPELFFQPKPPKNVPQDKPEESQNDSQNESHESLSEETDFSGMELELYRARFQSTESEASFDSLPAPMDLPGANGQANSTPEFTDCESYLSYHLHRLQQILATQCSDPFWNKLPLSRKPIKKEPLNFQMNEKQYQRLDLEADAILTQTRAMHRMWLCGNIPI</sequence>
<reference evidence="3" key="1">
    <citation type="submission" date="2018-01" db="EMBL/GenBank/DDBJ databases">
        <authorList>
            <person name="Alioto T."/>
            <person name="Alioto T."/>
        </authorList>
    </citation>
    <scope>NUCLEOTIDE SEQUENCE [LARGE SCALE GENOMIC DNA]</scope>
</reference>
<proteinExistence type="predicted"/>
<evidence type="ECO:0000313" key="2">
    <source>
        <dbReference type="EMBL" id="SPP75319.1"/>
    </source>
</evidence>
<dbReference type="EMBL" id="OUUW01000001">
    <property type="protein sequence ID" value="SPP75319.1"/>
    <property type="molecule type" value="Genomic_DNA"/>
</dbReference>
<keyword evidence="3" id="KW-1185">Reference proteome</keyword>
<protein>
    <submittedName>
        <fullName evidence="2">Uncharacterized protein</fullName>
    </submittedName>
</protein>
<dbReference type="AlphaFoldDB" id="A0A3B0JP15"/>
<evidence type="ECO:0000313" key="3">
    <source>
        <dbReference type="Proteomes" id="UP000268350"/>
    </source>
</evidence>
<feature type="region of interest" description="Disordered" evidence="1">
    <location>
        <begin position="18"/>
        <end position="43"/>
    </location>
</feature>
<feature type="region of interest" description="Disordered" evidence="1">
    <location>
        <begin position="192"/>
        <end position="227"/>
    </location>
</feature>
<dbReference type="OrthoDB" id="7871372at2759"/>
<name>A0A3B0JP15_DROGU</name>